<proteinExistence type="predicted"/>
<gene>
    <name evidence="2" type="ORF">UFOVP1293_45</name>
    <name evidence="3" type="ORF">UFOVP1644_63</name>
    <name evidence="1" type="ORF">UFOVP860_66</name>
</gene>
<evidence type="ECO:0000313" key="1">
    <source>
        <dbReference type="EMBL" id="CAB4167922.1"/>
    </source>
</evidence>
<evidence type="ECO:0000313" key="2">
    <source>
        <dbReference type="EMBL" id="CAB4195602.1"/>
    </source>
</evidence>
<dbReference type="EMBL" id="LR797513">
    <property type="protein sequence ID" value="CAB4222557.1"/>
    <property type="molecule type" value="Genomic_DNA"/>
</dbReference>
<dbReference type="EMBL" id="LR797244">
    <property type="protein sequence ID" value="CAB4195602.1"/>
    <property type="molecule type" value="Genomic_DNA"/>
</dbReference>
<accession>A0A6J5P9X3</accession>
<dbReference type="EMBL" id="LR796812">
    <property type="protein sequence ID" value="CAB4167922.1"/>
    <property type="molecule type" value="Genomic_DNA"/>
</dbReference>
<reference evidence="1" key="1">
    <citation type="submission" date="2020-04" db="EMBL/GenBank/DDBJ databases">
        <authorList>
            <person name="Chiriac C."/>
            <person name="Salcher M."/>
            <person name="Ghai R."/>
            <person name="Kavagutti S V."/>
        </authorList>
    </citation>
    <scope>NUCLEOTIDE SEQUENCE</scope>
</reference>
<name>A0A6J5P9X3_9CAUD</name>
<protein>
    <submittedName>
        <fullName evidence="1">Uncharacterized protein</fullName>
    </submittedName>
</protein>
<evidence type="ECO:0000313" key="3">
    <source>
        <dbReference type="EMBL" id="CAB4222557.1"/>
    </source>
</evidence>
<organism evidence="1">
    <name type="scientific">uncultured Caudovirales phage</name>
    <dbReference type="NCBI Taxonomy" id="2100421"/>
    <lineage>
        <taxon>Viruses</taxon>
        <taxon>Duplodnaviria</taxon>
        <taxon>Heunggongvirae</taxon>
        <taxon>Uroviricota</taxon>
        <taxon>Caudoviricetes</taxon>
        <taxon>Peduoviridae</taxon>
        <taxon>Maltschvirus</taxon>
        <taxon>Maltschvirus maltsch</taxon>
    </lineage>
</organism>
<sequence length="283" mass="32054">MTSIEPAKPIKLCDHVRKLPRGVEHYRSRSSFLISIASAVAQAERALEDAWQRDQAAHAENESAIAHNKEMRGRLIAMMKAAGVPDSYSAVDPKSRRWPQKHKTLEAGYLGDLRRTFPLTDQFDDAGKQYADRAKLIADAKVKVEEEKAAKDRQAEAEKAKRRADLSLAAMIVRYGLNEDADWPDALEALRKRNKYLDLAIAGEQTRGDWSEGFYRVENALRRFTIESDRDKDIVADLCGCLRGDQDDGRIFRDTTWSYGKLFELVTDAQLLADAKTCLEHEK</sequence>